<dbReference type="Proteomes" id="UP000092687">
    <property type="component" value="Chromosome"/>
</dbReference>
<dbReference type="EMBL" id="CP016537">
    <property type="protein sequence ID" value="ANU15331.1"/>
    <property type="molecule type" value="Genomic_DNA"/>
</dbReference>
<dbReference type="RefSeq" id="WP_040850479.1">
    <property type="nucleotide sequence ID" value="NZ_CP016537.2"/>
</dbReference>
<dbReference type="GO" id="GO:0005737">
    <property type="term" value="C:cytoplasm"/>
    <property type="evidence" value="ECO:0007669"/>
    <property type="project" value="TreeGrafter"/>
</dbReference>
<accession>A0A1C7DVP9</accession>
<dbReference type="AlphaFoldDB" id="A0A1C7DVP9"/>
<keyword evidence="2" id="KW-0315">Glutamine amidotransferase</keyword>
<reference evidence="3" key="2">
    <citation type="submission" date="2016-10" db="EMBL/GenBank/DDBJ databases">
        <authorList>
            <person name="See-Too W.S."/>
        </authorList>
    </citation>
    <scope>NUCLEOTIDE SEQUENCE [LARGE SCALE GENOMIC DNA]</scope>
    <source>
        <strain evidence="3">DSM 24743</strain>
    </source>
</reference>
<feature type="domain" description="DJ-1/PfpI" evidence="1">
    <location>
        <begin position="4"/>
        <end position="174"/>
    </location>
</feature>
<organism evidence="2 3">
    <name type="scientific">Planococcus halocryophilus</name>
    <dbReference type="NCBI Taxonomy" id="1215089"/>
    <lineage>
        <taxon>Bacteria</taxon>
        <taxon>Bacillati</taxon>
        <taxon>Bacillota</taxon>
        <taxon>Bacilli</taxon>
        <taxon>Bacillales</taxon>
        <taxon>Caryophanaceae</taxon>
        <taxon>Planococcus</taxon>
    </lineage>
</organism>
<gene>
    <name evidence="2" type="ORF">BBI08_16370</name>
</gene>
<evidence type="ECO:0000313" key="2">
    <source>
        <dbReference type="EMBL" id="ANU15331.1"/>
    </source>
</evidence>
<dbReference type="Gene3D" id="3.40.50.880">
    <property type="match status" value="1"/>
</dbReference>
<reference evidence="3" key="1">
    <citation type="submission" date="2016-07" db="EMBL/GenBank/DDBJ databases">
        <authorList>
            <person name="See-Too W.S."/>
        </authorList>
    </citation>
    <scope>NUCLEOTIDE SEQUENCE [LARGE SCALE GENOMIC DNA]</scope>
    <source>
        <strain evidence="3">DSM 24743</strain>
    </source>
</reference>
<dbReference type="STRING" id="1215089.BBI08_16370"/>
<keyword evidence="2" id="KW-0808">Transferase</keyword>
<dbReference type="CDD" id="cd03140">
    <property type="entry name" value="GATase1_PfpI_3"/>
    <property type="match status" value="1"/>
</dbReference>
<proteinExistence type="predicted"/>
<evidence type="ECO:0000259" key="1">
    <source>
        <dbReference type="Pfam" id="PF01965"/>
    </source>
</evidence>
<dbReference type="GO" id="GO:0016740">
    <property type="term" value="F:transferase activity"/>
    <property type="evidence" value="ECO:0007669"/>
    <property type="project" value="UniProtKB-KW"/>
</dbReference>
<keyword evidence="3" id="KW-1185">Reference proteome</keyword>
<dbReference type="InterPro" id="IPR029062">
    <property type="entry name" value="Class_I_gatase-like"/>
</dbReference>
<protein>
    <submittedName>
        <fullName evidence="2">Glutamine amidotransferase</fullName>
    </submittedName>
</protein>
<dbReference type="KEGG" id="phc:BBI08_16370"/>
<dbReference type="SUPFAM" id="SSF52317">
    <property type="entry name" value="Class I glutamine amidotransferase-like"/>
    <property type="match status" value="1"/>
</dbReference>
<dbReference type="InterPro" id="IPR050325">
    <property type="entry name" value="Prot/Nucl_acid_deglycase"/>
</dbReference>
<dbReference type="InterPro" id="IPR002818">
    <property type="entry name" value="DJ-1/PfpI"/>
</dbReference>
<dbReference type="PANTHER" id="PTHR48094:SF19">
    <property type="entry name" value="DJ-1_PFPI DOMAIN-CONTAINING PROTEIN"/>
    <property type="match status" value="1"/>
</dbReference>
<name>A0A1C7DVP9_9BACL</name>
<evidence type="ECO:0000313" key="3">
    <source>
        <dbReference type="Proteomes" id="UP000092687"/>
    </source>
</evidence>
<dbReference type="PANTHER" id="PTHR48094">
    <property type="entry name" value="PROTEIN/NUCLEIC ACID DEGLYCASE DJ-1-RELATED"/>
    <property type="match status" value="1"/>
</dbReference>
<dbReference type="OrthoDB" id="6003696at2"/>
<dbReference type="Pfam" id="PF01965">
    <property type="entry name" value="DJ-1_PfpI"/>
    <property type="match status" value="1"/>
</dbReference>
<sequence length="203" mass="22507">MSNKKVLFVLLDEYADWEAASLAAALNQEPEGQGQQFDVKTVSLTKDPIKSIGGFTVLPDYEIADAPEDFVGLILIGGNSWRKEESKQVMELVTKAIEKEVVLGAICDATVFLGKHGLFNTIPHTSNYLDSLKKVAGESYSNESGYLEQQAVRSGKIITANGSAFLEFGKELLEALNAAPQEEIDEWYTFFKTGYYEFMKTKQ</sequence>